<dbReference type="InterPro" id="IPR006584">
    <property type="entry name" value="Cellulose-bd_IV"/>
</dbReference>
<accession>A0ABS3QJG6</accession>
<keyword evidence="2" id="KW-0858">Xylan degradation</keyword>
<evidence type="ECO:0000256" key="8">
    <source>
        <dbReference type="SAM" id="SignalP"/>
    </source>
</evidence>
<feature type="domain" description="CBM6" evidence="9">
    <location>
        <begin position="323"/>
        <end position="449"/>
    </location>
</feature>
<dbReference type="RefSeq" id="WP_208176934.1">
    <property type="nucleotide sequence ID" value="NZ_JAGETZ010000010.1"/>
</dbReference>
<dbReference type="InterPro" id="IPR006710">
    <property type="entry name" value="Glyco_hydro_43"/>
</dbReference>
<dbReference type="SUPFAM" id="SSF49785">
    <property type="entry name" value="Galactose-binding domain-like"/>
    <property type="match status" value="1"/>
</dbReference>
<dbReference type="InterPro" id="IPR052176">
    <property type="entry name" value="Glycosyl_Hydrlase_43_Enz"/>
</dbReference>
<evidence type="ECO:0000259" key="9">
    <source>
        <dbReference type="PROSITE" id="PS51175"/>
    </source>
</evidence>
<organism evidence="10 11">
    <name type="scientific">Hymenobacter negativus</name>
    <dbReference type="NCBI Taxonomy" id="2795026"/>
    <lineage>
        <taxon>Bacteria</taxon>
        <taxon>Pseudomonadati</taxon>
        <taxon>Bacteroidota</taxon>
        <taxon>Cytophagia</taxon>
        <taxon>Cytophagales</taxon>
        <taxon>Hymenobacteraceae</taxon>
        <taxon>Hymenobacter</taxon>
    </lineage>
</organism>
<feature type="chain" id="PRO_5045130513" evidence="8">
    <location>
        <begin position="24"/>
        <end position="449"/>
    </location>
</feature>
<dbReference type="EMBL" id="JAGETZ010000010">
    <property type="protein sequence ID" value="MBO2011241.1"/>
    <property type="molecule type" value="Genomic_DNA"/>
</dbReference>
<evidence type="ECO:0000313" key="10">
    <source>
        <dbReference type="EMBL" id="MBO2011241.1"/>
    </source>
</evidence>
<dbReference type="InterPro" id="IPR008979">
    <property type="entry name" value="Galactose-bd-like_sf"/>
</dbReference>
<keyword evidence="4 7" id="KW-0378">Hydrolase</keyword>
<evidence type="ECO:0000256" key="5">
    <source>
        <dbReference type="ARBA" id="ARBA00023277"/>
    </source>
</evidence>
<dbReference type="PANTHER" id="PTHR43772">
    <property type="entry name" value="ENDO-1,4-BETA-XYLANASE"/>
    <property type="match status" value="1"/>
</dbReference>
<evidence type="ECO:0000256" key="1">
    <source>
        <dbReference type="ARBA" id="ARBA00009865"/>
    </source>
</evidence>
<keyword evidence="2" id="KW-0624">Polysaccharide degradation</keyword>
<dbReference type="SMART" id="SM00606">
    <property type="entry name" value="CBD_IV"/>
    <property type="match status" value="1"/>
</dbReference>
<dbReference type="CDD" id="cd08990">
    <property type="entry name" value="GH43_AXH_like"/>
    <property type="match status" value="1"/>
</dbReference>
<proteinExistence type="inferred from homology"/>
<evidence type="ECO:0000256" key="3">
    <source>
        <dbReference type="ARBA" id="ARBA00022729"/>
    </source>
</evidence>
<dbReference type="InterPro" id="IPR023296">
    <property type="entry name" value="Glyco_hydro_beta-prop_sf"/>
</dbReference>
<dbReference type="CDD" id="cd04084">
    <property type="entry name" value="CBM6_xylanase-like"/>
    <property type="match status" value="1"/>
</dbReference>
<name>A0ABS3QJG6_9BACT</name>
<evidence type="ECO:0000256" key="6">
    <source>
        <dbReference type="ARBA" id="ARBA00023295"/>
    </source>
</evidence>
<dbReference type="Pfam" id="PF03422">
    <property type="entry name" value="CBM_6"/>
    <property type="match status" value="1"/>
</dbReference>
<dbReference type="Gene3D" id="2.115.10.20">
    <property type="entry name" value="Glycosyl hydrolase domain, family 43"/>
    <property type="match status" value="1"/>
</dbReference>
<comment type="caution">
    <text evidence="10">The sequence shown here is derived from an EMBL/GenBank/DDBJ whole genome shotgun (WGS) entry which is preliminary data.</text>
</comment>
<sequence length="449" mass="50020">MRNLKPFWLLAALLLSGLHSASAQNPFITNQFTADPTARVFGDRVYVYPSHDIRATPGHGRAGWFVMEDYHVFSSANLTDWTDHGVIVTQNKVPWVKPDSYSMWAPDCMFRNGKYYFYFPTTPRDTTISKGFTVGVAVADKPTGPFVPQPLPIKGVRGIDPNVFIDKDGQAYLYWSQGNIYGAKLKENMLELASEPKTLGELPTKGLKEGPYVFERKGIYYLTYPHVENKTERLEYATSTSPLGPFTVKGVIMDESPTGCWTNHHSLLQFKNQWYLFYHHNDLSPKFDKNRSVRIDSLSFAADGSIRKVTPTLRGVGLTDARQKIQLDRYSHLSKQGAAIAFLDTANTFQGWKTNFTGGSGWVQYNGVAFGSKKPKTVSLRGISTAGAILQIRLDNATGPVVAEVTVPKGSTWQEVKAPVTSFKPGIHALYVAPKSSTAAVEVDWVRFE</sequence>
<protein>
    <submittedName>
        <fullName evidence="10">Family 43 glycosylhydrolase</fullName>
    </submittedName>
</protein>
<keyword evidence="6 7" id="KW-0326">Glycosidase</keyword>
<dbReference type="PANTHER" id="PTHR43772:SF2">
    <property type="entry name" value="PUTATIVE (AFU_ORTHOLOGUE AFUA_2G04480)-RELATED"/>
    <property type="match status" value="1"/>
</dbReference>
<dbReference type="Gene3D" id="2.60.120.260">
    <property type="entry name" value="Galactose-binding domain-like"/>
    <property type="match status" value="1"/>
</dbReference>
<reference evidence="10 11" key="1">
    <citation type="submission" date="2021-03" db="EMBL/GenBank/DDBJ databases">
        <authorList>
            <person name="Kim M.K."/>
        </authorList>
    </citation>
    <scope>NUCLEOTIDE SEQUENCE [LARGE SCALE GENOMIC DNA]</scope>
    <source>
        <strain evidence="10 11">BT442</strain>
    </source>
</reference>
<keyword evidence="3 8" id="KW-0732">Signal</keyword>
<comment type="similarity">
    <text evidence="1 7">Belongs to the glycosyl hydrolase 43 family.</text>
</comment>
<keyword evidence="5" id="KW-0119">Carbohydrate metabolism</keyword>
<gene>
    <name evidence="10" type="ORF">J4E00_19415</name>
</gene>
<evidence type="ECO:0000256" key="7">
    <source>
        <dbReference type="RuleBase" id="RU361187"/>
    </source>
</evidence>
<dbReference type="Proteomes" id="UP000664369">
    <property type="component" value="Unassembled WGS sequence"/>
</dbReference>
<feature type="signal peptide" evidence="8">
    <location>
        <begin position="1"/>
        <end position="23"/>
    </location>
</feature>
<dbReference type="SUPFAM" id="SSF75005">
    <property type="entry name" value="Arabinanase/levansucrase/invertase"/>
    <property type="match status" value="1"/>
</dbReference>
<evidence type="ECO:0000313" key="11">
    <source>
        <dbReference type="Proteomes" id="UP000664369"/>
    </source>
</evidence>
<evidence type="ECO:0000256" key="4">
    <source>
        <dbReference type="ARBA" id="ARBA00022801"/>
    </source>
</evidence>
<dbReference type="Pfam" id="PF04616">
    <property type="entry name" value="Glyco_hydro_43"/>
    <property type="match status" value="1"/>
</dbReference>
<keyword evidence="11" id="KW-1185">Reference proteome</keyword>
<evidence type="ECO:0000256" key="2">
    <source>
        <dbReference type="ARBA" id="ARBA00022651"/>
    </source>
</evidence>
<dbReference type="InterPro" id="IPR005084">
    <property type="entry name" value="CBM6"/>
</dbReference>
<dbReference type="PROSITE" id="PS51175">
    <property type="entry name" value="CBM6"/>
    <property type="match status" value="1"/>
</dbReference>